<dbReference type="PANTHER" id="PTHR43806:SF11">
    <property type="entry name" value="CEREVISIN-RELATED"/>
    <property type="match status" value="1"/>
</dbReference>
<dbReference type="InterPro" id="IPR036736">
    <property type="entry name" value="ACP-like_sf"/>
</dbReference>
<proteinExistence type="inferred from homology"/>
<dbReference type="KEGG" id="ttm:Tthe_2311"/>
<dbReference type="InterPro" id="IPR000209">
    <property type="entry name" value="Peptidase_S8/S53_dom"/>
</dbReference>
<name>D9TS62_THETC</name>
<dbReference type="HOGENOM" id="CLU_067796_0_0_9"/>
<evidence type="ECO:0000313" key="8">
    <source>
        <dbReference type="Proteomes" id="UP000001626"/>
    </source>
</evidence>
<evidence type="ECO:0000256" key="2">
    <source>
        <dbReference type="ARBA" id="ARBA00022670"/>
    </source>
</evidence>
<keyword evidence="2 5" id="KW-0645">Protease</keyword>
<feature type="active site" description="Charge relay system" evidence="5">
    <location>
        <position position="12"/>
    </location>
</feature>
<dbReference type="InterPro" id="IPR050131">
    <property type="entry name" value="Peptidase_S8_subtilisin-like"/>
</dbReference>
<dbReference type="GO" id="GO:0006508">
    <property type="term" value="P:proteolysis"/>
    <property type="evidence" value="ECO:0007669"/>
    <property type="project" value="UniProtKB-KW"/>
</dbReference>
<keyword evidence="3 5" id="KW-0378">Hydrolase</keyword>
<evidence type="ECO:0000313" key="7">
    <source>
        <dbReference type="EMBL" id="ADL69785.1"/>
    </source>
</evidence>
<dbReference type="AlphaFoldDB" id="D9TS62"/>
<dbReference type="Proteomes" id="UP000001626">
    <property type="component" value="Chromosome"/>
</dbReference>
<comment type="similarity">
    <text evidence="1 5">Belongs to the peptidase S8 family.</text>
</comment>
<dbReference type="Pfam" id="PF00082">
    <property type="entry name" value="Peptidase_S8"/>
    <property type="match status" value="1"/>
</dbReference>
<dbReference type="PROSITE" id="PS51892">
    <property type="entry name" value="SUBTILASE"/>
    <property type="match status" value="1"/>
</dbReference>
<dbReference type="PANTHER" id="PTHR43806">
    <property type="entry name" value="PEPTIDASE S8"/>
    <property type="match status" value="1"/>
</dbReference>
<dbReference type="InterPro" id="IPR015500">
    <property type="entry name" value="Peptidase_S8_subtilisin-rel"/>
</dbReference>
<sequence>MLNNKVKVALVDSGIDINHDYLKGNIIGGISFECDNDYIIATDNYEDENGHGTSCASSIKREFDDVEIFVVKVLGKNGRTSRQIFEEALKYLLNMDIRLINLSLSVTTNEMIQDLHEICDELYRQGKIIVCSLANGFEESYPAVFNNVIGVKGFILESENSFWYNKDKRIQCIMDNNPYMNCNINNSYRLFGKCNSQSTAKLTGIIARILSKKHDITFEELNNELENLAVKNDWEDKDFLASKRYHDFKEGLYDKDNSILLGTANVVKEVLKLNKSDDDIYKYSLFNRKIGLNNDNCYEVLKKLEEKFDIKFDYLSISRYDFVSIQTLTDLVAKNILNS</sequence>
<dbReference type="STRING" id="580327.Tthe_2311"/>
<dbReference type="Gene3D" id="1.10.1200.10">
    <property type="entry name" value="ACP-like"/>
    <property type="match status" value="1"/>
</dbReference>
<reference evidence="7 8" key="1">
    <citation type="submission" date="2010-08" db="EMBL/GenBank/DDBJ databases">
        <title>Complete sequence of Thermoanaerobacterium thermosaccharolyticum DSM 571.</title>
        <authorList>
            <consortium name="US DOE Joint Genome Institute"/>
            <person name="Lucas S."/>
            <person name="Copeland A."/>
            <person name="Lapidus A."/>
            <person name="Cheng J.-F."/>
            <person name="Bruce D."/>
            <person name="Goodwin L."/>
            <person name="Pitluck S."/>
            <person name="Teshima H."/>
            <person name="Detter J.C."/>
            <person name="Han C."/>
            <person name="Tapia R."/>
            <person name="Land M."/>
            <person name="Hauser L."/>
            <person name="Chang Y.-J."/>
            <person name="Jeffries C."/>
            <person name="Kyrpides N."/>
            <person name="Ivanova N."/>
            <person name="Mikhailova N."/>
            <person name="Hemme C.L."/>
            <person name="Woyke T."/>
        </authorList>
    </citation>
    <scope>NUCLEOTIDE SEQUENCE [LARGE SCALE GENOMIC DNA]</scope>
    <source>
        <strain evidence="8">ATCC 7956 / DSM 571 / NCIMB 9385 / NCA 3814 / NCTC 13789 / WDCM 00135 / 2032</strain>
    </source>
</reference>
<feature type="domain" description="Peptidase S8/S53" evidence="6">
    <location>
        <begin position="4"/>
        <end position="231"/>
    </location>
</feature>
<dbReference type="PROSITE" id="PS00136">
    <property type="entry name" value="SUBTILASE_ASP"/>
    <property type="match status" value="1"/>
</dbReference>
<evidence type="ECO:0000259" key="6">
    <source>
        <dbReference type="Pfam" id="PF00082"/>
    </source>
</evidence>
<dbReference type="EMBL" id="CP002171">
    <property type="protein sequence ID" value="ADL69785.1"/>
    <property type="molecule type" value="Genomic_DNA"/>
</dbReference>
<organism evidence="7 8">
    <name type="scientific">Thermoanaerobacterium thermosaccharolyticum (strain ATCC 7956 / DSM 571 / NCIMB 9385 / NCA 3814 / NCTC 13789 / WDCM 00135 / 2032)</name>
    <name type="common">Clostridium thermosaccharolyticum</name>
    <dbReference type="NCBI Taxonomy" id="580327"/>
    <lineage>
        <taxon>Bacteria</taxon>
        <taxon>Bacillati</taxon>
        <taxon>Bacillota</taxon>
        <taxon>Clostridia</taxon>
        <taxon>Thermoanaerobacterales</taxon>
        <taxon>Thermoanaerobacteraceae</taxon>
        <taxon>Thermoanaerobacterium</taxon>
    </lineage>
</organism>
<dbReference type="GO" id="GO:0004252">
    <property type="term" value="F:serine-type endopeptidase activity"/>
    <property type="evidence" value="ECO:0007669"/>
    <property type="project" value="UniProtKB-UniRule"/>
</dbReference>
<dbReference type="GeneID" id="93865130"/>
<dbReference type="InterPro" id="IPR036852">
    <property type="entry name" value="Peptidase_S8/S53_dom_sf"/>
</dbReference>
<protein>
    <submittedName>
        <fullName evidence="7">Peptidase S8 and S53 subtilisin kexin sedolisin</fullName>
    </submittedName>
</protein>
<dbReference type="SUPFAM" id="SSF52743">
    <property type="entry name" value="Subtilisin-like"/>
    <property type="match status" value="1"/>
</dbReference>
<dbReference type="eggNOG" id="COG1404">
    <property type="taxonomic scope" value="Bacteria"/>
</dbReference>
<evidence type="ECO:0000256" key="5">
    <source>
        <dbReference type="PROSITE-ProRule" id="PRU01240"/>
    </source>
</evidence>
<accession>D9TS62</accession>
<keyword evidence="4 5" id="KW-0720">Serine protease</keyword>
<feature type="active site" description="Charge relay system" evidence="5">
    <location>
        <position position="51"/>
    </location>
</feature>
<feature type="active site" description="Charge relay system" evidence="5">
    <location>
        <position position="196"/>
    </location>
</feature>
<evidence type="ECO:0000256" key="3">
    <source>
        <dbReference type="ARBA" id="ARBA00022801"/>
    </source>
</evidence>
<keyword evidence="8" id="KW-1185">Reference proteome</keyword>
<dbReference type="RefSeq" id="WP_013298746.1">
    <property type="nucleotide sequence ID" value="NC_014410.1"/>
</dbReference>
<dbReference type="PRINTS" id="PR00723">
    <property type="entry name" value="SUBTILISIN"/>
</dbReference>
<dbReference type="InterPro" id="IPR023827">
    <property type="entry name" value="Peptidase_S8_Asp-AS"/>
</dbReference>
<dbReference type="Gene3D" id="3.40.50.200">
    <property type="entry name" value="Peptidase S8/S53 domain"/>
    <property type="match status" value="1"/>
</dbReference>
<evidence type="ECO:0000256" key="1">
    <source>
        <dbReference type="ARBA" id="ARBA00011073"/>
    </source>
</evidence>
<evidence type="ECO:0000256" key="4">
    <source>
        <dbReference type="ARBA" id="ARBA00022825"/>
    </source>
</evidence>
<gene>
    <name evidence="7" type="ordered locus">Tthe_2311</name>
</gene>